<dbReference type="InterPro" id="IPR011623">
    <property type="entry name" value="7TMR_DISM_rcpt_extracell_dom1"/>
</dbReference>
<dbReference type="InterPro" id="IPR000160">
    <property type="entry name" value="GGDEF_dom"/>
</dbReference>
<dbReference type="AlphaFoldDB" id="A0AB38YHU9"/>
<dbReference type="EMBL" id="CP101717">
    <property type="protein sequence ID" value="WLD58693.1"/>
    <property type="molecule type" value="Genomic_DNA"/>
</dbReference>
<feature type="transmembrane region" description="Helical" evidence="1">
    <location>
        <begin position="253"/>
        <end position="275"/>
    </location>
</feature>
<dbReference type="CDD" id="cd01949">
    <property type="entry name" value="GGDEF"/>
    <property type="match status" value="1"/>
</dbReference>
<dbReference type="InterPro" id="IPR029787">
    <property type="entry name" value="Nucleotide_cyclase"/>
</dbReference>
<dbReference type="InterPro" id="IPR035965">
    <property type="entry name" value="PAS-like_dom_sf"/>
</dbReference>
<dbReference type="CDD" id="cd01948">
    <property type="entry name" value="EAL"/>
    <property type="match status" value="1"/>
</dbReference>
<feature type="transmembrane region" description="Helical" evidence="1">
    <location>
        <begin position="343"/>
        <end position="362"/>
    </location>
</feature>
<feature type="domain" description="EAL" evidence="3">
    <location>
        <begin position="713"/>
        <end position="968"/>
    </location>
</feature>
<evidence type="ECO:0000313" key="5">
    <source>
        <dbReference type="EMBL" id="WLD58693.1"/>
    </source>
</evidence>
<dbReference type="RefSeq" id="WP_304995979.1">
    <property type="nucleotide sequence ID" value="NZ_CP101717.1"/>
</dbReference>
<dbReference type="GO" id="GO:0071111">
    <property type="term" value="F:cyclic-guanylate-specific phosphodiesterase activity"/>
    <property type="evidence" value="ECO:0007669"/>
    <property type="project" value="InterPro"/>
</dbReference>
<gene>
    <name evidence="5" type="ORF">NFC81_02580</name>
</gene>
<dbReference type="CDD" id="cd00130">
    <property type="entry name" value="PAS"/>
    <property type="match status" value="1"/>
</dbReference>
<protein>
    <submittedName>
        <fullName evidence="5">EAL domain-containing protein</fullName>
    </submittedName>
</protein>
<keyword evidence="1" id="KW-0472">Membrane</keyword>
<organism evidence="5">
    <name type="scientific">Salinispirillum sp. LH 10-3-1</name>
    <dbReference type="NCBI Taxonomy" id="2952525"/>
    <lineage>
        <taxon>Bacteria</taxon>
        <taxon>Pseudomonadati</taxon>
        <taxon>Pseudomonadota</taxon>
        <taxon>Gammaproteobacteria</taxon>
        <taxon>Oceanospirillales</taxon>
        <taxon>Saccharospirillaceae</taxon>
        <taxon>Salinispirillum</taxon>
    </lineage>
</organism>
<feature type="transmembrane region" description="Helical" evidence="1">
    <location>
        <begin position="287"/>
        <end position="309"/>
    </location>
</feature>
<keyword evidence="1" id="KW-0812">Transmembrane</keyword>
<dbReference type="PANTHER" id="PTHR33121">
    <property type="entry name" value="CYCLIC DI-GMP PHOSPHODIESTERASE PDEF"/>
    <property type="match status" value="1"/>
</dbReference>
<dbReference type="Pfam" id="PF07695">
    <property type="entry name" value="7TMR-DISM_7TM"/>
    <property type="match status" value="1"/>
</dbReference>
<dbReference type="PANTHER" id="PTHR33121:SF23">
    <property type="entry name" value="CYCLIC DI-GMP PHOSPHODIESTERASE PDEB"/>
    <property type="match status" value="1"/>
</dbReference>
<evidence type="ECO:0000259" key="4">
    <source>
        <dbReference type="PROSITE" id="PS50887"/>
    </source>
</evidence>
<evidence type="ECO:0000256" key="1">
    <source>
        <dbReference type="SAM" id="Phobius"/>
    </source>
</evidence>
<dbReference type="Pfam" id="PF00563">
    <property type="entry name" value="EAL"/>
    <property type="match status" value="1"/>
</dbReference>
<keyword evidence="2" id="KW-0732">Signal</keyword>
<dbReference type="InterPro" id="IPR035919">
    <property type="entry name" value="EAL_sf"/>
</dbReference>
<dbReference type="Gene3D" id="3.20.20.450">
    <property type="entry name" value="EAL domain"/>
    <property type="match status" value="1"/>
</dbReference>
<feature type="signal peptide" evidence="2">
    <location>
        <begin position="1"/>
        <end position="23"/>
    </location>
</feature>
<dbReference type="SUPFAM" id="SSF141868">
    <property type="entry name" value="EAL domain-like"/>
    <property type="match status" value="1"/>
</dbReference>
<dbReference type="Gene3D" id="3.30.450.20">
    <property type="entry name" value="PAS domain"/>
    <property type="match status" value="1"/>
</dbReference>
<accession>A0AB38YHU9</accession>
<dbReference type="InterPro" id="IPR050706">
    <property type="entry name" value="Cyclic-di-GMP_PDE-like"/>
</dbReference>
<proteinExistence type="predicted"/>
<dbReference type="PROSITE" id="PS50887">
    <property type="entry name" value="GGDEF"/>
    <property type="match status" value="1"/>
</dbReference>
<dbReference type="NCBIfam" id="TIGR00254">
    <property type="entry name" value="GGDEF"/>
    <property type="match status" value="1"/>
</dbReference>
<feature type="transmembrane region" description="Helical" evidence="1">
    <location>
        <begin position="216"/>
        <end position="233"/>
    </location>
</feature>
<dbReference type="SUPFAM" id="SSF55073">
    <property type="entry name" value="Nucleotide cyclase"/>
    <property type="match status" value="1"/>
</dbReference>
<feature type="transmembrane region" description="Helical" evidence="1">
    <location>
        <begin position="185"/>
        <end position="209"/>
    </location>
</feature>
<reference evidence="5" key="1">
    <citation type="submission" date="2022-07" db="EMBL/GenBank/DDBJ databases">
        <title>Complete genome sequence of Salinispirillum sp. LH10-3-1 capable of multiple carbohydrate inversion isolated from a soda lake.</title>
        <authorList>
            <person name="Liu J."/>
            <person name="Zhai Y."/>
            <person name="Zhang H."/>
            <person name="Yang H."/>
            <person name="Qu J."/>
            <person name="Li J."/>
        </authorList>
    </citation>
    <scope>NUCLEOTIDE SEQUENCE</scope>
    <source>
        <strain evidence="5">LH 10-3-1</strain>
    </source>
</reference>
<keyword evidence="1" id="KW-1133">Transmembrane helix</keyword>
<evidence type="ECO:0000256" key="2">
    <source>
        <dbReference type="SAM" id="SignalP"/>
    </source>
</evidence>
<dbReference type="InterPro" id="IPR001633">
    <property type="entry name" value="EAL_dom"/>
</dbReference>
<feature type="domain" description="GGDEF" evidence="4">
    <location>
        <begin position="569"/>
        <end position="702"/>
    </location>
</feature>
<dbReference type="Pfam" id="PF00990">
    <property type="entry name" value="GGDEF"/>
    <property type="match status" value="1"/>
</dbReference>
<dbReference type="InterPro" id="IPR000014">
    <property type="entry name" value="PAS"/>
</dbReference>
<dbReference type="SMART" id="SM00052">
    <property type="entry name" value="EAL"/>
    <property type="match status" value="1"/>
</dbReference>
<feature type="chain" id="PRO_5044325041" evidence="2">
    <location>
        <begin position="24"/>
        <end position="973"/>
    </location>
</feature>
<name>A0AB38YHU9_9GAMM</name>
<dbReference type="Gene3D" id="3.30.70.270">
    <property type="match status" value="1"/>
</dbReference>
<evidence type="ECO:0000259" key="3">
    <source>
        <dbReference type="PROSITE" id="PS50883"/>
    </source>
</evidence>
<dbReference type="SUPFAM" id="SSF55785">
    <property type="entry name" value="PYP-like sensor domain (PAS domain)"/>
    <property type="match status" value="1"/>
</dbReference>
<dbReference type="SMART" id="SM00267">
    <property type="entry name" value="GGDEF"/>
    <property type="match status" value="1"/>
</dbReference>
<dbReference type="PROSITE" id="PS50883">
    <property type="entry name" value="EAL"/>
    <property type="match status" value="1"/>
</dbReference>
<dbReference type="InterPro" id="IPR043128">
    <property type="entry name" value="Rev_trsase/Diguanyl_cyclase"/>
</dbReference>
<feature type="transmembrane region" description="Helical" evidence="1">
    <location>
        <begin position="315"/>
        <end position="336"/>
    </location>
</feature>
<sequence>MLNRTLYKCLLFFLLATPLSIIAHGVSPVELDTHFVEKRLNQQAQWLLVDQAQWHPENIADPGVPWQAGAPPRGFRATGEQRLWYRVELSNTTDKPLTLVVDAMEPLIGEFDLVWVDGHDAAPLQVSAGTWRTAEQGLLADVRWAVPITLSPHTTGYLYTSAHHVGHNQIPLLLSHSEHYEQTRFWRLTLLGLFHGVLLIVSLYSLLLFTVTRQRIYLFYTMLGLVMNLYFLFVGGLGNMFSWVPSGGFAHRVMQICICLHITLVAATPVYLRQLKQRSPLLPSERLLLTGAALAALTLLAALSPWYVALTLPTLIVALAVTIVVMAHNAYLWLVLHKDTFRTVTYAWATYSVGIVLVLGNRLEWLPRNAWTDFGIHIGAITTFSLLYLSLNNQMRRERDKRIKAQQSSIDTLLRFQRLYMNAEEGFATVTETGLIQDANPAFCRFFDCTDFNELQTSGNTDLTQMLDDPQDFTDLHNEVFKHGKMPGREIRMLTPENRELWVLVLAWLEGDQRETVIKCSFIDITGRKAFEQRLSYLATHDAMTGLLNRRSLLSAIQQATDQSVAAQASWGLICLNMDNFRLINTQCGHEQGDKALMQAANGIVSVLPARASAARTGPDEFSILLPESDQTATMAVAERLRRHALTTPFLHQSQTYQLVASIGVTTFTAGKQSPDDILARADTACQASKEQGGNQVSFYTETNADLQRRQTMSAWVTEIYSALSESRFLLTRQTIKPLSLKEPGKHYEVLLRLQLPDGRIAAPGEFLPSAERYGLMEAIDRWVITHFFRWLSDNPLELASLHRASVNLSGQSLSSPEIVPFIRTQFAEYGIPFEKICFEITESMAVTRIDITQQFISELSAIGCSFSLDDFGTGYSSYSYLKHMPVRYLKIDGSFVRNMLTTASDYAMVKSINEVAQSMNLQTIAEFVENEELEFALKGLGVHFGQGYGISKPEVLPRQEAYVQVMSSDSSR</sequence>
<feature type="transmembrane region" description="Helical" evidence="1">
    <location>
        <begin position="374"/>
        <end position="391"/>
    </location>
</feature>